<dbReference type="PANTHER" id="PTHR46580:SF4">
    <property type="entry name" value="ATP_GTP-BINDING PROTEIN"/>
    <property type="match status" value="1"/>
</dbReference>
<reference evidence="5 6" key="1">
    <citation type="submission" date="2018-06" db="EMBL/GenBank/DDBJ databases">
        <title>Genomic Encyclopedia of Archaeal and Bacterial Type Strains, Phase II (KMG-II): from individual species to whole genera.</title>
        <authorList>
            <person name="Goeker M."/>
        </authorList>
    </citation>
    <scope>NUCLEOTIDE SEQUENCE [LARGE SCALE GENOMIC DNA]</scope>
    <source>
        <strain evidence="5 6">DSM 21851</strain>
    </source>
</reference>
<dbReference type="InterPro" id="IPR028994">
    <property type="entry name" value="Integrin_alpha_N"/>
</dbReference>
<keyword evidence="2" id="KW-0677">Repeat</keyword>
<evidence type="ECO:0000256" key="3">
    <source>
        <dbReference type="ARBA" id="ARBA00023180"/>
    </source>
</evidence>
<dbReference type="Gene3D" id="2.60.40.10">
    <property type="entry name" value="Immunoglobulins"/>
    <property type="match status" value="1"/>
</dbReference>
<dbReference type="InterPro" id="IPR013519">
    <property type="entry name" value="Int_alpha_beta-p"/>
</dbReference>
<dbReference type="InterPro" id="IPR013783">
    <property type="entry name" value="Ig-like_fold"/>
</dbReference>
<keyword evidence="1" id="KW-0732">Signal</keyword>
<name>A0A327WJW9_LARAB</name>
<dbReference type="EMBL" id="QLMC01000009">
    <property type="protein sequence ID" value="RAJ91093.1"/>
    <property type="molecule type" value="Genomic_DNA"/>
</dbReference>
<dbReference type="SUPFAM" id="SSF69318">
    <property type="entry name" value="Integrin alpha N-terminal domain"/>
    <property type="match status" value="3"/>
</dbReference>
<evidence type="ECO:0000256" key="1">
    <source>
        <dbReference type="ARBA" id="ARBA00022729"/>
    </source>
</evidence>
<evidence type="ECO:0000313" key="5">
    <source>
        <dbReference type="EMBL" id="RAJ91093.1"/>
    </source>
</evidence>
<sequence>MMTLFTSTRIWEKSRSCRKPDNRSVQFRFRWLMACLLLIGLITSDSVPVYGQCFGVSNAPSPSFSPSAGGFPNDLGTADFNGDGLTDLAIVGAGSGTILIRMGTGNGGFSPATFYKVGEGVMEMIVGDFNADGKPDIAAKDAVNPKIVVFLNQGDGSLSTPQPYPINAPAYGLAGMAAGDLNGDGKPELLVAVGVNETSTGSLAVLENTGNGTFTTSTLSVGDGPIIPKVADLNGDGKSDLAVVTYTEAAQKVVVLMGTGTGTFTPSASYALNGLPASIEIADFNGDGKPDLAVTDRQIGENPKGQVEVFLNTGSGNMGTSAIFTIGNLPWRSTIADLNADGRPDLVASTSTSPFEGDLAVLLNNGAGGFNAPVSYPAGRTPIGITAGDFNNDGKPDLASGDYNGNKVVILLNSGNGLFSSPPAGNTPFWLASADLNGDGKPDLATANITANSVSVQFGTDNGNFGPATTYPVASVPNTVAAGDLNGDGKPDLVLTSETTNAVSILLNSGQGTFPSATTLAVGVIPSSLAIGDITGDGKADVAVTSFSDSLLTIYPGTGSGTFGTSLTLTVGQQPQSVDLGDFNGDGLLDIAVANANSFSFSGQVSVILSTGNGTFAKPVSYETGPASVALISSDLNGDGKPDLAVVNLLGTVSILLNTGNGSFAPARNIDVNSRPFALAAGDLNGDGLMDLAVTNQFGNAVSVLQNTGAGTFAPPVDFATGESPTAVVIQDVNKDGRADIIVSNSGSDNLTLLLNTGIKFATQPSGGYSVNPGSAVPITVRVTGPANGYQWYKDGQIVAGQTEPTLLLRNIQPGDAGRYWVTVVSSCGSLTSTAFNLSVNTGSTGTPLTFLPPVYNCATGEITFNTTGGNGGEITFVAPGVQRSSLSNPTGMVEAELRADPKPLTITATQGGYTIHTTFNFAASCTSDTVPTQPVTDTTHCGSPAHTLGQPLRIIGVTDVNCSTGSFRILTEGGNGWPIDYSNIIGLNNQNPTSCLRFLDSQGLLADVTNPGSDKGNFTLRVSQNGVMSGSFSFNMKQYCTGAARLAIDEFAGLEVTVLDNPVSTDRVKVSIRGVGQQPVTVQVASAAGATLSGQTIEPSPNRPGDAIQTWVRLGSSAGIYVLRVSTLNQRKTVKVLKL</sequence>
<keyword evidence="6" id="KW-1185">Reference proteome</keyword>
<gene>
    <name evidence="5" type="ORF">LX87_05310</name>
</gene>
<dbReference type="SMART" id="SM00409">
    <property type="entry name" value="IG"/>
    <property type="match status" value="1"/>
</dbReference>
<protein>
    <submittedName>
        <fullName evidence="5">FG-GAP repeat protein</fullName>
    </submittedName>
</protein>
<dbReference type="InterPro" id="IPR013517">
    <property type="entry name" value="FG-GAP"/>
</dbReference>
<dbReference type="InterPro" id="IPR036179">
    <property type="entry name" value="Ig-like_dom_sf"/>
</dbReference>
<dbReference type="InterPro" id="IPR003599">
    <property type="entry name" value="Ig_sub"/>
</dbReference>
<feature type="domain" description="Immunoglobulin" evidence="4">
    <location>
        <begin position="766"/>
        <end position="841"/>
    </location>
</feature>
<dbReference type="Proteomes" id="UP000248790">
    <property type="component" value="Unassembled WGS sequence"/>
</dbReference>
<organism evidence="5 6">
    <name type="scientific">Larkinella arboricola</name>
    <dbReference type="NCBI Taxonomy" id="643671"/>
    <lineage>
        <taxon>Bacteria</taxon>
        <taxon>Pseudomonadati</taxon>
        <taxon>Bacteroidota</taxon>
        <taxon>Cytophagia</taxon>
        <taxon>Cytophagales</taxon>
        <taxon>Spirosomataceae</taxon>
        <taxon>Larkinella</taxon>
    </lineage>
</organism>
<evidence type="ECO:0000256" key="2">
    <source>
        <dbReference type="ARBA" id="ARBA00022737"/>
    </source>
</evidence>
<comment type="caution">
    <text evidence="5">The sequence shown here is derived from an EMBL/GenBank/DDBJ whole genome shotgun (WGS) entry which is preliminary data.</text>
</comment>
<dbReference type="OrthoDB" id="868906at2"/>
<dbReference type="Pfam" id="PF13517">
    <property type="entry name" value="FG-GAP_3"/>
    <property type="match status" value="6"/>
</dbReference>
<dbReference type="SUPFAM" id="SSF48726">
    <property type="entry name" value="Immunoglobulin"/>
    <property type="match status" value="1"/>
</dbReference>
<evidence type="ECO:0000313" key="6">
    <source>
        <dbReference type="Proteomes" id="UP000248790"/>
    </source>
</evidence>
<evidence type="ECO:0000259" key="4">
    <source>
        <dbReference type="SMART" id="SM00409"/>
    </source>
</evidence>
<dbReference type="AlphaFoldDB" id="A0A327WJW9"/>
<dbReference type="PANTHER" id="PTHR46580">
    <property type="entry name" value="SENSOR KINASE-RELATED"/>
    <property type="match status" value="1"/>
</dbReference>
<dbReference type="Gene3D" id="2.40.128.340">
    <property type="match status" value="1"/>
</dbReference>
<dbReference type="Gene3D" id="2.30.30.100">
    <property type="match status" value="7"/>
</dbReference>
<proteinExistence type="predicted"/>
<dbReference type="Pfam" id="PF01839">
    <property type="entry name" value="FG-GAP"/>
    <property type="match status" value="2"/>
</dbReference>
<dbReference type="SMART" id="SM00191">
    <property type="entry name" value="Int_alpha"/>
    <property type="match status" value="8"/>
</dbReference>
<accession>A0A327WJW9</accession>
<keyword evidence="3" id="KW-0325">Glycoprotein</keyword>
<dbReference type="Gene3D" id="2.130.10.130">
    <property type="entry name" value="Integrin alpha, N-terminal"/>
    <property type="match status" value="1"/>
</dbReference>